<dbReference type="Gene3D" id="1.10.10.10">
    <property type="entry name" value="Winged helix-like DNA-binding domain superfamily/Winged helix DNA-binding domain"/>
    <property type="match status" value="1"/>
</dbReference>
<evidence type="ECO:0000256" key="3">
    <source>
        <dbReference type="ARBA" id="ARBA00006559"/>
    </source>
</evidence>
<comment type="catalytic activity">
    <reaction evidence="1 10">
        <text>ATP-dependent breakage, passage and rejoining of double-stranded DNA.</text>
        <dbReference type="EC" id="5.6.2.2"/>
    </reaction>
</comment>
<organism evidence="13 14">
    <name type="scientific">Acanthamoeba castellanii (strain ATCC 30010 / Neff)</name>
    <dbReference type="NCBI Taxonomy" id="1257118"/>
    <lineage>
        <taxon>Eukaryota</taxon>
        <taxon>Amoebozoa</taxon>
        <taxon>Discosea</taxon>
        <taxon>Longamoebia</taxon>
        <taxon>Centramoebida</taxon>
        <taxon>Acanthamoebidae</taxon>
        <taxon>Acanthamoeba</taxon>
    </lineage>
</organism>
<gene>
    <name evidence="13" type="ORF">ACA1_374260</name>
</gene>
<evidence type="ECO:0000256" key="1">
    <source>
        <dbReference type="ARBA" id="ARBA00000185"/>
    </source>
</evidence>
<dbReference type="InterPro" id="IPR013049">
    <property type="entry name" value="Spo11/TopoVI_A_N"/>
</dbReference>
<dbReference type="InterPro" id="IPR036078">
    <property type="entry name" value="Spo11/TopoVI_A_sf"/>
</dbReference>
<feature type="domain" description="Spo11/DNA topoisomerase VI subunit A N-terminal" evidence="11">
    <location>
        <begin position="73"/>
        <end position="134"/>
    </location>
</feature>
<keyword evidence="9 10" id="KW-0413">Isomerase</keyword>
<dbReference type="InterPro" id="IPR036388">
    <property type="entry name" value="WH-like_DNA-bd_sf"/>
</dbReference>
<dbReference type="InterPro" id="IPR034136">
    <property type="entry name" value="TOPRIM_Topo6A/Spo11"/>
</dbReference>
<evidence type="ECO:0000256" key="5">
    <source>
        <dbReference type="ARBA" id="ARBA00022723"/>
    </source>
</evidence>
<comment type="similarity">
    <text evidence="3 10">Belongs to the TOP6A family.</text>
</comment>
<keyword evidence="7 10" id="KW-0799">Topoisomerase</keyword>
<evidence type="ECO:0000313" key="13">
    <source>
        <dbReference type="EMBL" id="ELR12359.1"/>
    </source>
</evidence>
<dbReference type="EC" id="5.6.2.2" evidence="4"/>
<evidence type="ECO:0000256" key="7">
    <source>
        <dbReference type="ARBA" id="ARBA00023029"/>
    </source>
</evidence>
<dbReference type="SUPFAM" id="SSF56726">
    <property type="entry name" value="DNA topoisomerase IV, alpha subunit"/>
    <property type="match status" value="1"/>
</dbReference>
<keyword evidence="5" id="KW-0479">Metal-binding</keyword>
<protein>
    <recommendedName>
        <fullName evidence="4">DNA topoisomerase (ATP-hydrolyzing)</fullName>
        <ecNumber evidence="4">5.6.2.2</ecNumber>
    </recommendedName>
</protein>
<evidence type="ECO:0000259" key="12">
    <source>
        <dbReference type="Pfam" id="PF21180"/>
    </source>
</evidence>
<dbReference type="GO" id="GO:0005694">
    <property type="term" value="C:chromosome"/>
    <property type="evidence" value="ECO:0007669"/>
    <property type="project" value="InterPro"/>
</dbReference>
<comment type="cofactor">
    <cofactor evidence="2">
        <name>Mg(2+)</name>
        <dbReference type="ChEBI" id="CHEBI:18420"/>
    </cofactor>
</comment>
<dbReference type="SMR" id="L8GHM7"/>
<dbReference type="PRINTS" id="PR01550">
    <property type="entry name" value="TOP6AFAMILY"/>
</dbReference>
<dbReference type="GO" id="GO:0003918">
    <property type="term" value="F:DNA topoisomerase type II (double strand cut, ATP-hydrolyzing) activity"/>
    <property type="evidence" value="ECO:0007669"/>
    <property type="project" value="UniProtKB-UniRule"/>
</dbReference>
<dbReference type="PANTHER" id="PTHR10848:SF0">
    <property type="entry name" value="MEIOTIC RECOMBINATION PROTEIN SPO11"/>
    <property type="match status" value="1"/>
</dbReference>
<evidence type="ECO:0000256" key="9">
    <source>
        <dbReference type="ARBA" id="ARBA00023235"/>
    </source>
</evidence>
<name>L8GHM7_ACACF</name>
<dbReference type="Gene3D" id="3.40.1360.10">
    <property type="match status" value="1"/>
</dbReference>
<evidence type="ECO:0000256" key="10">
    <source>
        <dbReference type="PROSITE-ProRule" id="PRU01385"/>
    </source>
</evidence>
<feature type="domain" description="Topoisomerase 6 subunit A/Spo11 TOPRIM" evidence="12">
    <location>
        <begin position="161"/>
        <end position="306"/>
    </location>
</feature>
<sequence length="312" mass="35424">MSPQRRRDDVIKRLEAVLQRVLADIVAGRNAKLSFEEHHSYKSIEFDFVTKCHRPVAEPSLTTLALRSNKTLKSFVVMLRIMEVVHELLLSNKHATKRDIYYMDVTLFEKQAIVDRAIENIASMLHVPRTALHVVGTEKSLVAGHVNWKEKGDTIDCMHYLHTGKGVPDLAARRFVRMLKDTLPSLVVLALCDYDPWGLQILCTYAFGSLRMTYDAESLATPELLWLGVHDEDLKKWELPAACFANLTDVDKRKGETMLSMPALQAKPTWRNQLKSMLAGGKKIEMQALSSISISFLCDTFLPDKMAKAQWL</sequence>
<evidence type="ECO:0000256" key="6">
    <source>
        <dbReference type="ARBA" id="ARBA00022842"/>
    </source>
</evidence>
<keyword evidence="8 10" id="KW-0238">DNA-binding</keyword>
<dbReference type="OrthoDB" id="5377392at2759"/>
<proteinExistence type="inferred from homology"/>
<dbReference type="PROSITE" id="PS52041">
    <property type="entry name" value="TOPO_IIB"/>
    <property type="match status" value="1"/>
</dbReference>
<dbReference type="KEGG" id="acan:ACA1_374260"/>
<dbReference type="Proteomes" id="UP000011083">
    <property type="component" value="Unassembled WGS sequence"/>
</dbReference>
<dbReference type="PANTHER" id="PTHR10848">
    <property type="entry name" value="MEIOTIC RECOMBINATION PROTEIN SPO11"/>
    <property type="match status" value="1"/>
</dbReference>
<evidence type="ECO:0000256" key="8">
    <source>
        <dbReference type="ARBA" id="ARBA00023125"/>
    </source>
</evidence>
<feature type="active site" description="O-(5'-phospho-DNA)-tyrosine intermediate" evidence="10">
    <location>
        <position position="102"/>
    </location>
</feature>
<evidence type="ECO:0000313" key="14">
    <source>
        <dbReference type="Proteomes" id="UP000011083"/>
    </source>
</evidence>
<dbReference type="GO" id="GO:0006259">
    <property type="term" value="P:DNA metabolic process"/>
    <property type="evidence" value="ECO:0007669"/>
    <property type="project" value="InterPro"/>
</dbReference>
<dbReference type="CDD" id="cd00223">
    <property type="entry name" value="TOPRIM_TopoIIB_SPO"/>
    <property type="match status" value="1"/>
</dbReference>
<dbReference type="EMBL" id="KB008119">
    <property type="protein sequence ID" value="ELR12359.1"/>
    <property type="molecule type" value="Genomic_DNA"/>
</dbReference>
<dbReference type="GeneID" id="14912875"/>
<dbReference type="Pfam" id="PF21180">
    <property type="entry name" value="TOP6A-Spo11_Toprim"/>
    <property type="match status" value="1"/>
</dbReference>
<dbReference type="RefSeq" id="XP_004334372.1">
    <property type="nucleotide sequence ID" value="XM_004334324.1"/>
</dbReference>
<dbReference type="Pfam" id="PF04406">
    <property type="entry name" value="TP6A_N"/>
    <property type="match status" value="1"/>
</dbReference>
<dbReference type="VEuPathDB" id="AmoebaDB:ACA1_374260"/>
<reference evidence="13 14" key="1">
    <citation type="journal article" date="2013" name="Genome Biol.">
        <title>Genome of Acanthamoeba castellanii highlights extensive lateral gene transfer and early evolution of tyrosine kinase signaling.</title>
        <authorList>
            <person name="Clarke M."/>
            <person name="Lohan A.J."/>
            <person name="Liu B."/>
            <person name="Lagkouvardos I."/>
            <person name="Roy S."/>
            <person name="Zafar N."/>
            <person name="Bertelli C."/>
            <person name="Schilde C."/>
            <person name="Kianianmomeni A."/>
            <person name="Burglin T.R."/>
            <person name="Frech C."/>
            <person name="Turcotte B."/>
            <person name="Kopec K.O."/>
            <person name="Synnott J.M."/>
            <person name="Choo C."/>
            <person name="Paponov I."/>
            <person name="Finkler A."/>
            <person name="Soon Heng Tan C."/>
            <person name="Hutchins A.P."/>
            <person name="Weinmeier T."/>
            <person name="Rattei T."/>
            <person name="Chu J.S."/>
            <person name="Gimenez G."/>
            <person name="Irimia M."/>
            <person name="Rigden D.J."/>
            <person name="Fitzpatrick D.A."/>
            <person name="Lorenzo-Morales J."/>
            <person name="Bateman A."/>
            <person name="Chiu C.H."/>
            <person name="Tang P."/>
            <person name="Hegemann P."/>
            <person name="Fromm H."/>
            <person name="Raoult D."/>
            <person name="Greub G."/>
            <person name="Miranda-Saavedra D."/>
            <person name="Chen N."/>
            <person name="Nash P."/>
            <person name="Ginger M.L."/>
            <person name="Horn M."/>
            <person name="Schaap P."/>
            <person name="Caler L."/>
            <person name="Loftus B."/>
        </authorList>
    </citation>
    <scope>NUCLEOTIDE SEQUENCE [LARGE SCALE GENOMIC DNA]</scope>
    <source>
        <strain evidence="13 14">Neff</strain>
    </source>
</reference>
<dbReference type="GO" id="GO:0046872">
    <property type="term" value="F:metal ion binding"/>
    <property type="evidence" value="ECO:0007669"/>
    <property type="project" value="UniProtKB-KW"/>
</dbReference>
<keyword evidence="6" id="KW-0460">Magnesium</keyword>
<evidence type="ECO:0000256" key="4">
    <source>
        <dbReference type="ARBA" id="ARBA00012895"/>
    </source>
</evidence>
<dbReference type="AlphaFoldDB" id="L8GHM7"/>
<evidence type="ECO:0000259" key="11">
    <source>
        <dbReference type="Pfam" id="PF04406"/>
    </source>
</evidence>
<dbReference type="GO" id="GO:0005524">
    <property type="term" value="F:ATP binding"/>
    <property type="evidence" value="ECO:0007669"/>
    <property type="project" value="InterPro"/>
</dbReference>
<accession>L8GHM7</accession>
<keyword evidence="14" id="KW-1185">Reference proteome</keyword>
<dbReference type="GO" id="GO:0003677">
    <property type="term" value="F:DNA binding"/>
    <property type="evidence" value="ECO:0007669"/>
    <property type="project" value="UniProtKB-UniRule"/>
</dbReference>
<dbReference type="STRING" id="1257118.L8GHM7"/>
<dbReference type="InterPro" id="IPR002815">
    <property type="entry name" value="Spo11/TopoVI_A"/>
</dbReference>
<evidence type="ECO:0000256" key="2">
    <source>
        <dbReference type="ARBA" id="ARBA00001946"/>
    </source>
</evidence>